<keyword evidence="1" id="KW-1133">Transmembrane helix</keyword>
<reference evidence="2" key="1">
    <citation type="submission" date="2021-03" db="EMBL/GenBank/DDBJ databases">
        <title>Complete Genome of Pseudoalteromonas xiamenensis STKMTI.2, a new potential marine bacterium producing anti-Vibrio compounds.</title>
        <authorList>
            <person name="Handayani D.P."/>
            <person name="Isnansetyo A."/>
            <person name="Istiqomah I."/>
            <person name="Jumina J."/>
        </authorList>
    </citation>
    <scope>NUCLEOTIDE SEQUENCE</scope>
    <source>
        <strain evidence="2">STKMTI.2</strain>
    </source>
</reference>
<protein>
    <submittedName>
        <fullName evidence="2">Pilus assembly protein PilX</fullName>
    </submittedName>
</protein>
<dbReference type="AlphaFoldDB" id="A0A975HKQ6"/>
<proteinExistence type="predicted"/>
<feature type="transmembrane region" description="Helical" evidence="1">
    <location>
        <begin position="12"/>
        <end position="31"/>
    </location>
</feature>
<dbReference type="EMBL" id="CP072133">
    <property type="protein sequence ID" value="QTH71172.1"/>
    <property type="molecule type" value="Genomic_DNA"/>
</dbReference>
<name>A0A975HKQ6_9GAMM</name>
<keyword evidence="1" id="KW-0472">Membrane</keyword>
<keyword evidence="1" id="KW-0812">Transmembrane</keyword>
<evidence type="ECO:0000256" key="1">
    <source>
        <dbReference type="SAM" id="Phobius"/>
    </source>
</evidence>
<gene>
    <name evidence="2" type="ORF">J5O05_15395</name>
</gene>
<dbReference type="KEGG" id="pxi:J5O05_15395"/>
<accession>A0A975HKQ6</accession>
<keyword evidence="3" id="KW-1185">Reference proteome</keyword>
<sequence length="158" mass="17334">MAHVMRRQKGIVLVMAMVMIVAVTTVAVSLMSSSSIDLKITNAAQEREMAENQLYGAVQEIISEQQDMKGNLSVFMRTQPQMPGGKIEFTEGKTNNVLTNLNNGPLALRCPRSYGYTEGVVCNMTQLETSVEYGSKSRHRVTVVSGIAQEMLSTSEVN</sequence>
<dbReference type="Proteomes" id="UP000664904">
    <property type="component" value="Chromosome"/>
</dbReference>
<organism evidence="2 3">
    <name type="scientific">Pseudoalteromonas xiamenensis</name>
    <dbReference type="NCBI Taxonomy" id="882626"/>
    <lineage>
        <taxon>Bacteria</taxon>
        <taxon>Pseudomonadati</taxon>
        <taxon>Pseudomonadota</taxon>
        <taxon>Gammaproteobacteria</taxon>
        <taxon>Alteromonadales</taxon>
        <taxon>Pseudoalteromonadaceae</taxon>
        <taxon>Pseudoalteromonas</taxon>
    </lineage>
</organism>
<evidence type="ECO:0000313" key="3">
    <source>
        <dbReference type="Proteomes" id="UP000664904"/>
    </source>
</evidence>
<evidence type="ECO:0000313" key="2">
    <source>
        <dbReference type="EMBL" id="QTH71172.1"/>
    </source>
</evidence>